<organism evidence="5 6">
    <name type="scientific">Clostridium sardiniense</name>
    <name type="common">Clostridium absonum</name>
    <dbReference type="NCBI Taxonomy" id="29369"/>
    <lineage>
        <taxon>Bacteria</taxon>
        <taxon>Bacillati</taxon>
        <taxon>Bacillota</taxon>
        <taxon>Clostridia</taxon>
        <taxon>Eubacteriales</taxon>
        <taxon>Clostridiaceae</taxon>
        <taxon>Clostridium</taxon>
    </lineage>
</organism>
<gene>
    <name evidence="5" type="ORF">K5V21_01395</name>
</gene>
<sequence length="504" mass="57847">MKIAIYQTSDLHGFVYPTNYVTDQNLGILKIGSYILKDEKNYDASLKIDCGDLIQGSVLTNYLSRKDFKSNPIIQGLEKINYDAYVLGNHEFNYGLDYLTNSYSEVSDKVINANIKGLSFDTKPYKIFDFNGFKIGCIGLTTSFIPNWENENNIKNIEFLDPVDMYAKYEKELKEKSDLIVVCYHGGFERSLDDHMTPTESLTKENQGSELLEKFNSIDIILSGHQHRSFITKVKGVICSQPLNNGQTFTKIILDTDTKELSYELVDVKLLNDNIDENLERIFTSVQDDLKDFLDTEIGHLDKDIIIDDIFLARLKGHPFINLLHQIQLDISNADFSALSLFDCAIGFKKDITIKDVLINYPYANTLKVLKIKGSQLKEAIEKSATYFVVTDNEVHISKDFLLPKVQNYNYDTYGGLTYEIDLSKEFGDRVVSMKKNNETINMYDYYTIVLSNYRASNTSVYPAYENSEVLKEINLDMSEIIMDYLQKKDNIDLVDESNYIVKY</sequence>
<feature type="domain" description="5'-Nucleotidase C-terminal" evidence="4">
    <location>
        <begin position="298"/>
        <end position="465"/>
    </location>
</feature>
<dbReference type="EMBL" id="JAIKTU010000001">
    <property type="protein sequence ID" value="MBY0754100.1"/>
    <property type="molecule type" value="Genomic_DNA"/>
</dbReference>
<dbReference type="InterPro" id="IPR008334">
    <property type="entry name" value="5'-Nucleotdase_C"/>
</dbReference>
<evidence type="ECO:0000313" key="6">
    <source>
        <dbReference type="Proteomes" id="UP001299068"/>
    </source>
</evidence>
<dbReference type="PANTHER" id="PTHR11575">
    <property type="entry name" value="5'-NUCLEOTIDASE-RELATED"/>
    <property type="match status" value="1"/>
</dbReference>
<dbReference type="InterPro" id="IPR006146">
    <property type="entry name" value="5'-Nucleotdase_CS"/>
</dbReference>
<proteinExistence type="inferred from homology"/>
<comment type="caution">
    <text evidence="5">The sequence shown here is derived from an EMBL/GenBank/DDBJ whole genome shotgun (WGS) entry which is preliminary data.</text>
</comment>
<dbReference type="Pfam" id="PF02872">
    <property type="entry name" value="5_nucleotid_C"/>
    <property type="match status" value="1"/>
</dbReference>
<dbReference type="Gene3D" id="3.60.21.10">
    <property type="match status" value="1"/>
</dbReference>
<evidence type="ECO:0000313" key="5">
    <source>
        <dbReference type="EMBL" id="MBY0754100.1"/>
    </source>
</evidence>
<accession>A0ABS7KTK2</accession>
<dbReference type="RefSeq" id="WP_221858502.1">
    <property type="nucleotide sequence ID" value="NZ_JAIKTU010000001.1"/>
</dbReference>
<keyword evidence="6" id="KW-1185">Reference proteome</keyword>
<dbReference type="InterPro" id="IPR006179">
    <property type="entry name" value="5_nucleotidase/apyrase"/>
</dbReference>
<protein>
    <submittedName>
        <fullName evidence="5">Bifunctional metallophosphatase/5'-nucleotidase</fullName>
    </submittedName>
</protein>
<dbReference type="SUPFAM" id="SSF56300">
    <property type="entry name" value="Metallo-dependent phosphatases"/>
    <property type="match status" value="1"/>
</dbReference>
<dbReference type="InterPro" id="IPR036907">
    <property type="entry name" value="5'-Nucleotdase_C_sf"/>
</dbReference>
<dbReference type="InterPro" id="IPR029052">
    <property type="entry name" value="Metallo-depent_PP-like"/>
</dbReference>
<evidence type="ECO:0000256" key="1">
    <source>
        <dbReference type="ARBA" id="ARBA00022729"/>
    </source>
</evidence>
<dbReference type="Gene3D" id="3.90.780.10">
    <property type="entry name" value="5'-Nucleotidase, C-terminal domain"/>
    <property type="match status" value="1"/>
</dbReference>
<name>A0ABS7KTK2_CLOSR</name>
<keyword evidence="1" id="KW-0732">Signal</keyword>
<dbReference type="Proteomes" id="UP001299068">
    <property type="component" value="Unassembled WGS sequence"/>
</dbReference>
<dbReference type="PRINTS" id="PR01607">
    <property type="entry name" value="APYRASEFAMLY"/>
</dbReference>
<evidence type="ECO:0000256" key="2">
    <source>
        <dbReference type="RuleBase" id="RU362119"/>
    </source>
</evidence>
<dbReference type="PROSITE" id="PS00786">
    <property type="entry name" value="5_NUCLEOTIDASE_2"/>
    <property type="match status" value="1"/>
</dbReference>
<dbReference type="Pfam" id="PF00149">
    <property type="entry name" value="Metallophos"/>
    <property type="match status" value="1"/>
</dbReference>
<dbReference type="SUPFAM" id="SSF55816">
    <property type="entry name" value="5'-nucleotidase (syn. UDP-sugar hydrolase), C-terminal domain"/>
    <property type="match status" value="1"/>
</dbReference>
<dbReference type="InterPro" id="IPR004843">
    <property type="entry name" value="Calcineurin-like_PHP"/>
</dbReference>
<keyword evidence="2" id="KW-0547">Nucleotide-binding</keyword>
<keyword evidence="2" id="KW-0378">Hydrolase</keyword>
<evidence type="ECO:0000259" key="3">
    <source>
        <dbReference type="Pfam" id="PF00149"/>
    </source>
</evidence>
<reference evidence="5 6" key="1">
    <citation type="journal article" date="2021" name="Cell Host Microbe">
        <title>in vivo commensal control of Clostridioides difficile virulence.</title>
        <authorList>
            <person name="Girinathan B.P."/>
            <person name="Dibenedetto N."/>
            <person name="Worley J.N."/>
            <person name="Peltier J."/>
            <person name="Arrieta-Ortiz M.L."/>
            <person name="Rupa Christinal Immanuel S."/>
            <person name="Lavin R."/>
            <person name="Delaney M.L."/>
            <person name="Cummins C."/>
            <person name="Hoffmann M."/>
            <person name="Luo Y."/>
            <person name="Gonzalez-Escalona N."/>
            <person name="Allard M."/>
            <person name="Onderdonk A.B."/>
            <person name="Gerber G.K."/>
            <person name="Sonenshein A.L."/>
            <person name="Baliga N."/>
            <person name="Dupuy B."/>
            <person name="Bry L."/>
        </authorList>
    </citation>
    <scope>NUCLEOTIDE SEQUENCE [LARGE SCALE GENOMIC DNA]</scope>
    <source>
        <strain evidence="5 6">DSM 599</strain>
    </source>
</reference>
<comment type="similarity">
    <text evidence="2">Belongs to the 5'-nucleotidase family.</text>
</comment>
<dbReference type="PANTHER" id="PTHR11575:SF6">
    <property type="entry name" value="2',3'-CYCLIC-NUCLEOTIDE 2'-PHOSPHODIESTERASE_3'-NUCLEOTIDASE"/>
    <property type="match status" value="1"/>
</dbReference>
<evidence type="ECO:0000259" key="4">
    <source>
        <dbReference type="Pfam" id="PF02872"/>
    </source>
</evidence>
<feature type="domain" description="Calcineurin-like phosphoesterase" evidence="3">
    <location>
        <begin position="5"/>
        <end position="228"/>
    </location>
</feature>